<keyword evidence="6" id="KW-1185">Reference proteome</keyword>
<accession>A0ABX2MBI3</accession>
<evidence type="ECO:0000313" key="5">
    <source>
        <dbReference type="EMBL" id="NUU12679.1"/>
    </source>
</evidence>
<evidence type="ECO:0000313" key="6">
    <source>
        <dbReference type="Proteomes" id="UP000573001"/>
    </source>
</evidence>
<organism evidence="5 6">
    <name type="scientific">Curtobacterium pusillum</name>
    <dbReference type="NCBI Taxonomy" id="69373"/>
    <lineage>
        <taxon>Bacteria</taxon>
        <taxon>Bacillati</taxon>
        <taxon>Actinomycetota</taxon>
        <taxon>Actinomycetes</taxon>
        <taxon>Micrococcales</taxon>
        <taxon>Microbacteriaceae</taxon>
        <taxon>Curtobacterium</taxon>
    </lineage>
</organism>
<evidence type="ECO:0000256" key="1">
    <source>
        <dbReference type="ARBA" id="ARBA00010923"/>
    </source>
</evidence>
<proteinExistence type="inferred from homology"/>
<dbReference type="Proteomes" id="UP000573001">
    <property type="component" value="Unassembled WGS sequence"/>
</dbReference>
<feature type="domain" description="Type I restriction modification DNA specificity" evidence="4">
    <location>
        <begin position="79"/>
        <end position="157"/>
    </location>
</feature>
<sequence length="384" mass="42389">MKVERLGDVALVDRRSVDPTRIDPNTRYLGLEHLERGGRILGHDTVGRAALASSKFSFTAQHLLYSKLRPNLGKISRPTFSGVCSTDILPILPGPRLDRDYLAHFLAQTRMIEFAASRAAGANLPRLSPTALKEFEIPLPPVEEQRRIAAILNQADAMRTQRRHLLAQMNSLSQSVFMSMFGDPANAGDTVSLGEIASLTGGRNLVAEDLSAETPYRVLKISSVTSGQFRPSESKPLPSNYQPPAAHFVREGDLLMSRANTSELVGAVAYVSQVADNLVLPDKIWRFEWRDTASNPTFYRILLQTPTIRRRISRMSSGTGGSMKNVSKAKLATLRLPAVSPTAQRKFAAHVDRIELQRAKVEHALALEDELFAALQLRAFQGQL</sequence>
<dbReference type="RefSeq" id="WP_175350256.1">
    <property type="nucleotide sequence ID" value="NZ_BAAAWQ010000001.1"/>
</dbReference>
<dbReference type="Pfam" id="PF01420">
    <property type="entry name" value="Methylase_S"/>
    <property type="match status" value="1"/>
</dbReference>
<dbReference type="PANTHER" id="PTHR30408">
    <property type="entry name" value="TYPE-1 RESTRICTION ENZYME ECOKI SPECIFICITY PROTEIN"/>
    <property type="match status" value="1"/>
</dbReference>
<reference evidence="5 6" key="1">
    <citation type="submission" date="2020-05" db="EMBL/GenBank/DDBJ databases">
        <title>Genome Sequencing of Type Strains.</title>
        <authorList>
            <person name="Lemaire J.F."/>
            <person name="Inderbitzin P."/>
            <person name="Gregorio O.A."/>
            <person name="Collins S.B."/>
            <person name="Wespe N."/>
            <person name="Knight-Connoni V."/>
        </authorList>
    </citation>
    <scope>NUCLEOTIDE SEQUENCE [LARGE SCALE GENOMIC DNA]</scope>
    <source>
        <strain evidence="5 6">ATCC 19096</strain>
    </source>
</reference>
<dbReference type="EMBL" id="JABMCE010000048">
    <property type="protein sequence ID" value="NUU12679.1"/>
    <property type="molecule type" value="Genomic_DNA"/>
</dbReference>
<dbReference type="InterPro" id="IPR000055">
    <property type="entry name" value="Restrct_endonuc_typeI_TRD"/>
</dbReference>
<evidence type="ECO:0000256" key="3">
    <source>
        <dbReference type="ARBA" id="ARBA00023125"/>
    </source>
</evidence>
<dbReference type="SUPFAM" id="SSF116734">
    <property type="entry name" value="DNA methylase specificity domain"/>
    <property type="match status" value="2"/>
</dbReference>
<evidence type="ECO:0000256" key="2">
    <source>
        <dbReference type="ARBA" id="ARBA00022747"/>
    </source>
</evidence>
<dbReference type="PANTHER" id="PTHR30408:SF12">
    <property type="entry name" value="TYPE I RESTRICTION ENZYME MJAVIII SPECIFICITY SUBUNIT"/>
    <property type="match status" value="1"/>
</dbReference>
<name>A0ABX2MBI3_9MICO</name>
<dbReference type="Gene3D" id="3.90.220.20">
    <property type="entry name" value="DNA methylase specificity domains"/>
    <property type="match status" value="2"/>
</dbReference>
<protein>
    <recommendedName>
        <fullName evidence="4">Type I restriction modification DNA specificity domain-containing protein</fullName>
    </recommendedName>
</protein>
<comment type="caution">
    <text evidence="5">The sequence shown here is derived from an EMBL/GenBank/DDBJ whole genome shotgun (WGS) entry which is preliminary data.</text>
</comment>
<comment type="similarity">
    <text evidence="1">Belongs to the type-I restriction system S methylase family.</text>
</comment>
<dbReference type="InterPro" id="IPR044946">
    <property type="entry name" value="Restrct_endonuc_typeI_TRD_sf"/>
</dbReference>
<gene>
    <name evidence="5" type="ORF">HP507_02325</name>
</gene>
<keyword evidence="2" id="KW-0680">Restriction system</keyword>
<evidence type="ECO:0000259" key="4">
    <source>
        <dbReference type="Pfam" id="PF01420"/>
    </source>
</evidence>
<keyword evidence="3" id="KW-0238">DNA-binding</keyword>
<dbReference type="InterPro" id="IPR052021">
    <property type="entry name" value="Type-I_RS_S_subunit"/>
</dbReference>